<dbReference type="PANTHER" id="PTHR43280">
    <property type="entry name" value="ARAC-FAMILY TRANSCRIPTIONAL REGULATOR"/>
    <property type="match status" value="1"/>
</dbReference>
<feature type="domain" description="HTH araC/xylS-type" evidence="4">
    <location>
        <begin position="299"/>
        <end position="397"/>
    </location>
</feature>
<gene>
    <name evidence="5" type="ORF">BRYFOR_09907</name>
</gene>
<dbReference type="SMART" id="SM00342">
    <property type="entry name" value="HTH_ARAC"/>
    <property type="match status" value="1"/>
</dbReference>
<keyword evidence="6" id="KW-1185">Reference proteome</keyword>
<dbReference type="Proteomes" id="UP000005561">
    <property type="component" value="Unassembled WGS sequence"/>
</dbReference>
<evidence type="ECO:0000256" key="3">
    <source>
        <dbReference type="ARBA" id="ARBA00023163"/>
    </source>
</evidence>
<dbReference type="GO" id="GO:0003700">
    <property type="term" value="F:DNA-binding transcription factor activity"/>
    <property type="evidence" value="ECO:0007669"/>
    <property type="project" value="InterPro"/>
</dbReference>
<dbReference type="AlphaFoldDB" id="C6LMK6"/>
<evidence type="ECO:0000259" key="4">
    <source>
        <dbReference type="PROSITE" id="PS01124"/>
    </source>
</evidence>
<dbReference type="Gene3D" id="1.10.10.60">
    <property type="entry name" value="Homeodomain-like"/>
    <property type="match status" value="2"/>
</dbReference>
<keyword evidence="3" id="KW-0804">Transcription</keyword>
<keyword evidence="1" id="KW-0805">Transcription regulation</keyword>
<proteinExistence type="predicted"/>
<dbReference type="EMBL" id="ACCL02000047">
    <property type="protein sequence ID" value="EET58135.1"/>
    <property type="molecule type" value="Genomic_DNA"/>
</dbReference>
<dbReference type="SUPFAM" id="SSF46689">
    <property type="entry name" value="Homeodomain-like"/>
    <property type="match status" value="2"/>
</dbReference>
<organism evidence="5 6">
    <name type="scientific">Marvinbryantia formatexigens DSM 14469</name>
    <dbReference type="NCBI Taxonomy" id="478749"/>
    <lineage>
        <taxon>Bacteria</taxon>
        <taxon>Bacillati</taxon>
        <taxon>Bacillota</taxon>
        <taxon>Clostridia</taxon>
        <taxon>Lachnospirales</taxon>
        <taxon>Lachnospiraceae</taxon>
        <taxon>Marvinbryantia</taxon>
    </lineage>
</organism>
<name>C6LMK6_9FIRM</name>
<reference evidence="5" key="1">
    <citation type="submission" date="2009-07" db="EMBL/GenBank/DDBJ databases">
        <authorList>
            <person name="Weinstock G."/>
            <person name="Sodergren E."/>
            <person name="Clifton S."/>
            <person name="Fulton L."/>
            <person name="Fulton B."/>
            <person name="Courtney L."/>
            <person name="Fronick C."/>
            <person name="Harrison M."/>
            <person name="Strong C."/>
            <person name="Farmer C."/>
            <person name="Delahaunty K."/>
            <person name="Markovic C."/>
            <person name="Hall O."/>
            <person name="Minx P."/>
            <person name="Tomlinson C."/>
            <person name="Mitreva M."/>
            <person name="Nelson J."/>
            <person name="Hou S."/>
            <person name="Wollam A."/>
            <person name="Pepin K.H."/>
            <person name="Johnson M."/>
            <person name="Bhonagiri V."/>
            <person name="Nash W.E."/>
            <person name="Warren W."/>
            <person name="Chinwalla A."/>
            <person name="Mardis E.R."/>
            <person name="Wilson R.K."/>
        </authorList>
    </citation>
    <scope>NUCLEOTIDE SEQUENCE [LARGE SCALE GENOMIC DNA]</scope>
    <source>
        <strain evidence="5">DSM 14469</strain>
    </source>
</reference>
<dbReference type="Pfam" id="PF12833">
    <property type="entry name" value="HTH_18"/>
    <property type="match status" value="1"/>
</dbReference>
<comment type="caution">
    <text evidence="5">The sequence shown here is derived from an EMBL/GenBank/DDBJ whole genome shotgun (WGS) entry which is preliminary data.</text>
</comment>
<dbReference type="OrthoDB" id="184994at2"/>
<evidence type="ECO:0000313" key="6">
    <source>
        <dbReference type="Proteomes" id="UP000005561"/>
    </source>
</evidence>
<sequence>MNITYLMQYLSRQLHTIVRRYTRQGELLETVCERVDLTAQPESESAELLPFLLQTAEDACPVLSADDHSIAYATAVAGAEIFLMGPVLLPGGTRYKHRLPETLSVPEEQRLLLYHCTPYVLLKESLLVHNLFHNSILSLNQASELNCLEQAEASEVQKNFTDIVFRNQEASSRHNPYDQEIRELSSIENGDVAQLTKSWEEDYIGRVGTLAKDPLRHCQNLGIVLVTLGARAAIRGGVIPDIAFSLSDSYINQIEEAKNPEAAFSLGRKAEYQYTVLVKELKEQREARSSEHPPDSRISRCKDYICSHLHGKLSTSDVAKELYMNASYLSDLFKKEEGITISEYILQEKIRLVKNMLTYSRYSYSAIANYLGFTSQSYLGKRFKQATGLTLHQYREKYGVKEFTEKSGEAR</sequence>
<dbReference type="STRING" id="168384.SAMN05660368_03867"/>
<dbReference type="InterPro" id="IPR018060">
    <property type="entry name" value="HTH_AraC"/>
</dbReference>
<dbReference type="PROSITE" id="PS01124">
    <property type="entry name" value="HTH_ARAC_FAMILY_2"/>
    <property type="match status" value="1"/>
</dbReference>
<protein>
    <submittedName>
        <fullName evidence="5">Transcriptional regulator, AraC family</fullName>
    </submittedName>
</protein>
<dbReference type="eggNOG" id="COG2207">
    <property type="taxonomic scope" value="Bacteria"/>
</dbReference>
<dbReference type="RefSeq" id="WP_006864657.1">
    <property type="nucleotide sequence ID" value="NZ_ACCL02000047.1"/>
</dbReference>
<accession>C6LMK6</accession>
<keyword evidence="2" id="KW-0238">DNA-binding</keyword>
<dbReference type="PANTHER" id="PTHR43280:SF34">
    <property type="entry name" value="ARAC-FAMILY TRANSCRIPTIONAL REGULATOR"/>
    <property type="match status" value="1"/>
</dbReference>
<evidence type="ECO:0000256" key="2">
    <source>
        <dbReference type="ARBA" id="ARBA00023125"/>
    </source>
</evidence>
<evidence type="ECO:0000313" key="5">
    <source>
        <dbReference type="EMBL" id="EET58135.1"/>
    </source>
</evidence>
<dbReference type="InterPro" id="IPR009057">
    <property type="entry name" value="Homeodomain-like_sf"/>
</dbReference>
<evidence type="ECO:0000256" key="1">
    <source>
        <dbReference type="ARBA" id="ARBA00023015"/>
    </source>
</evidence>
<dbReference type="GO" id="GO:0043565">
    <property type="term" value="F:sequence-specific DNA binding"/>
    <property type="evidence" value="ECO:0007669"/>
    <property type="project" value="InterPro"/>
</dbReference>